<proteinExistence type="predicted"/>
<dbReference type="EMBL" id="AP019735">
    <property type="protein sequence ID" value="BBL04689.1"/>
    <property type="molecule type" value="Genomic_DNA"/>
</dbReference>
<evidence type="ECO:0000313" key="2">
    <source>
        <dbReference type="EMBL" id="BBL04689.1"/>
    </source>
</evidence>
<dbReference type="AlphaFoldDB" id="A0A4Y1WWT2"/>
<dbReference type="KEGG" id="acou:A5CBH24_20020"/>
<organism evidence="2 3">
    <name type="scientific">Alistipes communis</name>
    <dbReference type="NCBI Taxonomy" id="2585118"/>
    <lineage>
        <taxon>Bacteria</taxon>
        <taxon>Pseudomonadati</taxon>
        <taxon>Bacteroidota</taxon>
        <taxon>Bacteroidia</taxon>
        <taxon>Bacteroidales</taxon>
        <taxon>Rikenellaceae</taxon>
        <taxon>Alistipes</taxon>
    </lineage>
</organism>
<dbReference type="OrthoDB" id="1100725at2"/>
<feature type="region of interest" description="Disordered" evidence="1">
    <location>
        <begin position="245"/>
        <end position="293"/>
    </location>
</feature>
<evidence type="ECO:0000256" key="1">
    <source>
        <dbReference type="SAM" id="MobiDB-lite"/>
    </source>
</evidence>
<keyword evidence="3" id="KW-1185">Reference proteome</keyword>
<protein>
    <submittedName>
        <fullName evidence="2">Uncharacterized protein</fullName>
    </submittedName>
</protein>
<evidence type="ECO:0000313" key="3">
    <source>
        <dbReference type="Proteomes" id="UP000318946"/>
    </source>
</evidence>
<feature type="compositionally biased region" description="Low complexity" evidence="1">
    <location>
        <begin position="270"/>
        <end position="280"/>
    </location>
</feature>
<sequence>MDLKTLRAELQKLAALAEGWDASHEIADIERDLALGKLRELYDAVRFGLDSAVQPSVEDELSPVDLPPMEIDLDAVIPLTAMSEPFGADPAAAPLEEPTIAPPVVESPVAGPSEAPFAAAPAVEPVGTPAEVPAEMPAETAVPAEIPLQAPAEAPVEERTEIPAEAVEGTVGAPVVEPTVDPIGEIPAEAVATVSEPSDATDSEGAPVVAEAPAVVAEPLSLFELDPVDVKRAKHRVVLSLYGDTDSVTPAPGKVEPAAEERPVPPPQAVPAVSPSSADVPQEEPAATSVPVGGAGHRAVPAENGAAVLGETLNSDVKTVSDLIAVTTPPAAVGQEPVADLRQALCNNDRFLLARDLFGGDMDACGRTIDRLNEFDDLDECMIYIAENFDWNPNSDGAKLLVDLIERKLA</sequence>
<dbReference type="RefSeq" id="WP_141413061.1">
    <property type="nucleotide sequence ID" value="NZ_AP019735.1"/>
</dbReference>
<dbReference type="GeneID" id="78342720"/>
<gene>
    <name evidence="2" type="ORF">A5CBH24_20020</name>
</gene>
<accession>A0A4Y1WWT2</accession>
<name>A0A4Y1WWT2_9BACT</name>
<dbReference type="Proteomes" id="UP000318946">
    <property type="component" value="Chromosome"/>
</dbReference>
<reference evidence="3" key="1">
    <citation type="submission" date="2019-06" db="EMBL/GenBank/DDBJ databases">
        <title>Alistipes onderdonkii subsp. vulgaris subsp. nov., Alistipes dispar sp. nov. and Alistipes communis sp. nov., isolated from human faeces, and creation of Alistipes onderdonkii subsp. onderdonkii subsp. nov.</title>
        <authorList>
            <person name="Sakamoto M."/>
            <person name="Ikeyama N."/>
            <person name="Ogata Y."/>
            <person name="Suda W."/>
            <person name="Iino T."/>
            <person name="Hattori M."/>
            <person name="Ohkuma M."/>
        </authorList>
    </citation>
    <scope>NUCLEOTIDE SEQUENCE [LARGE SCALE GENOMIC DNA]</scope>
    <source>
        <strain evidence="3">5CBH24</strain>
    </source>
</reference>